<keyword evidence="3" id="KW-1185">Reference proteome</keyword>
<accession>A0A2I0IVE1</accession>
<dbReference type="EMBL" id="PGOL01002443">
    <property type="protein sequence ID" value="PKI47971.1"/>
    <property type="molecule type" value="Genomic_DNA"/>
</dbReference>
<feature type="compositionally biased region" description="Basic residues" evidence="1">
    <location>
        <begin position="22"/>
        <end position="32"/>
    </location>
</feature>
<name>A0A2I0IVE1_PUNGR</name>
<evidence type="ECO:0000313" key="3">
    <source>
        <dbReference type="Proteomes" id="UP000233551"/>
    </source>
</evidence>
<evidence type="ECO:0000256" key="1">
    <source>
        <dbReference type="SAM" id="MobiDB-lite"/>
    </source>
</evidence>
<comment type="caution">
    <text evidence="2">The sequence shown here is derived from an EMBL/GenBank/DDBJ whole genome shotgun (WGS) entry which is preliminary data.</text>
</comment>
<sequence>MRERAWALIGDPDPTTKVADTHRRRQKPRGWGRGRQSTASTPPPWSPTSSVGACNLDGGVGLLIDGLGPFPFIFFLNFRIKLKKS</sequence>
<organism evidence="2 3">
    <name type="scientific">Punica granatum</name>
    <name type="common">Pomegranate</name>
    <dbReference type="NCBI Taxonomy" id="22663"/>
    <lineage>
        <taxon>Eukaryota</taxon>
        <taxon>Viridiplantae</taxon>
        <taxon>Streptophyta</taxon>
        <taxon>Embryophyta</taxon>
        <taxon>Tracheophyta</taxon>
        <taxon>Spermatophyta</taxon>
        <taxon>Magnoliopsida</taxon>
        <taxon>eudicotyledons</taxon>
        <taxon>Gunneridae</taxon>
        <taxon>Pentapetalae</taxon>
        <taxon>rosids</taxon>
        <taxon>malvids</taxon>
        <taxon>Myrtales</taxon>
        <taxon>Lythraceae</taxon>
        <taxon>Punica</taxon>
    </lineage>
</organism>
<reference evidence="2 3" key="1">
    <citation type="submission" date="2017-11" db="EMBL/GenBank/DDBJ databases">
        <title>De-novo sequencing of pomegranate (Punica granatum L.) genome.</title>
        <authorList>
            <person name="Akparov Z."/>
            <person name="Amiraslanov A."/>
            <person name="Hajiyeva S."/>
            <person name="Abbasov M."/>
            <person name="Kaur K."/>
            <person name="Hamwieh A."/>
            <person name="Solovyev V."/>
            <person name="Salamov A."/>
            <person name="Braich B."/>
            <person name="Kosarev P."/>
            <person name="Mahmoud A."/>
            <person name="Hajiyev E."/>
            <person name="Babayeva S."/>
            <person name="Izzatullayeva V."/>
            <person name="Mammadov A."/>
            <person name="Mammadov A."/>
            <person name="Sharifova S."/>
            <person name="Ojaghi J."/>
            <person name="Eynullazada K."/>
            <person name="Bayramov B."/>
            <person name="Abdulazimova A."/>
            <person name="Shahmuradov I."/>
        </authorList>
    </citation>
    <scope>NUCLEOTIDE SEQUENCE [LARGE SCALE GENOMIC DNA]</scope>
    <source>
        <strain evidence="3">cv. AG2017</strain>
        <tissue evidence="2">Leaf</tissue>
    </source>
</reference>
<evidence type="ECO:0000313" key="2">
    <source>
        <dbReference type="EMBL" id="PKI47971.1"/>
    </source>
</evidence>
<dbReference type="AlphaFoldDB" id="A0A2I0IVE1"/>
<gene>
    <name evidence="2" type="ORF">CRG98_031635</name>
</gene>
<feature type="region of interest" description="Disordered" evidence="1">
    <location>
        <begin position="1"/>
        <end position="51"/>
    </location>
</feature>
<dbReference type="Proteomes" id="UP000233551">
    <property type="component" value="Unassembled WGS sequence"/>
</dbReference>
<proteinExistence type="predicted"/>
<protein>
    <submittedName>
        <fullName evidence="2">Uncharacterized protein</fullName>
    </submittedName>
</protein>